<dbReference type="InterPro" id="IPR050266">
    <property type="entry name" value="AB_hydrolase_sf"/>
</dbReference>
<dbReference type="Gene3D" id="3.40.50.1820">
    <property type="entry name" value="alpha/beta hydrolase"/>
    <property type="match status" value="1"/>
</dbReference>
<reference evidence="2 3" key="1">
    <citation type="journal article" date="2019" name="Emerg. Microbes Infect.">
        <title>Comprehensive subspecies identification of 175 nontuberculous mycobacteria species based on 7547 genomic profiles.</title>
        <authorList>
            <person name="Matsumoto Y."/>
            <person name="Kinjo T."/>
            <person name="Motooka D."/>
            <person name="Nabeya D."/>
            <person name="Jung N."/>
            <person name="Uechi K."/>
            <person name="Horii T."/>
            <person name="Iida T."/>
            <person name="Fujita J."/>
            <person name="Nakamura S."/>
        </authorList>
    </citation>
    <scope>NUCLEOTIDE SEQUENCE [LARGE SCALE GENOMIC DNA]</scope>
    <source>
        <strain evidence="2 3">JCM 12405</strain>
    </source>
</reference>
<keyword evidence="2" id="KW-0808">Transferase</keyword>
<dbReference type="PRINTS" id="PR00111">
    <property type="entry name" value="ABHYDROLASE"/>
</dbReference>
<dbReference type="PRINTS" id="PR00412">
    <property type="entry name" value="EPOXHYDRLASE"/>
</dbReference>
<sequence length="268" mass="28482">MWHAGPMAVVEPTELSLRGGIRVWIGGAGQDLVLLHGAWAGAAAHWSHVWDRLAECYRVIAPDLPGLGDDRSAGLRSAEEYVRWCTEALAILGVERAWLVGNSFGAGIAVRMASQSPVHGLVLVNGLPPPSLPKPALPLLRLAPVRAGITAFFRRDAYNPSTLARAFADPANCPDPIAAVCAGAYPERLRTVVDVVLAGDPPARPPSIRTLVIWGTADRLAGSSVKAARRYVDSLPGSNLRLIADAGHLPQVERPDAFVETLTGFCSD</sequence>
<dbReference type="AlphaFoldDB" id="A0A7I7VRC7"/>
<dbReference type="InterPro" id="IPR000639">
    <property type="entry name" value="Epox_hydrolase-like"/>
</dbReference>
<protein>
    <submittedName>
        <fullName evidence="2">Dihydrolipoamide acetyltransferase</fullName>
    </submittedName>
</protein>
<name>A0A7I7VRC7_9MYCO</name>
<evidence type="ECO:0000313" key="2">
    <source>
        <dbReference type="EMBL" id="BBZ06971.1"/>
    </source>
</evidence>
<feature type="domain" description="AB hydrolase-1" evidence="1">
    <location>
        <begin position="32"/>
        <end position="260"/>
    </location>
</feature>
<dbReference type="GO" id="GO:0016740">
    <property type="term" value="F:transferase activity"/>
    <property type="evidence" value="ECO:0007669"/>
    <property type="project" value="UniProtKB-KW"/>
</dbReference>
<dbReference type="EMBL" id="AP022605">
    <property type="protein sequence ID" value="BBZ06971.1"/>
    <property type="molecule type" value="Genomic_DNA"/>
</dbReference>
<dbReference type="PANTHER" id="PTHR43798">
    <property type="entry name" value="MONOACYLGLYCEROL LIPASE"/>
    <property type="match status" value="1"/>
</dbReference>
<dbReference type="Proteomes" id="UP000467201">
    <property type="component" value="Chromosome"/>
</dbReference>
<dbReference type="SUPFAM" id="SSF53474">
    <property type="entry name" value="alpha/beta-Hydrolases"/>
    <property type="match status" value="1"/>
</dbReference>
<proteinExistence type="predicted"/>
<dbReference type="Pfam" id="PF12697">
    <property type="entry name" value="Abhydrolase_6"/>
    <property type="match status" value="1"/>
</dbReference>
<dbReference type="PANTHER" id="PTHR43798:SF33">
    <property type="entry name" value="HYDROLASE, PUTATIVE (AFU_ORTHOLOGUE AFUA_2G14860)-RELATED"/>
    <property type="match status" value="1"/>
</dbReference>
<organism evidence="2 3">
    <name type="scientific">Mycolicibacterium doricum</name>
    <dbReference type="NCBI Taxonomy" id="126673"/>
    <lineage>
        <taxon>Bacteria</taxon>
        <taxon>Bacillati</taxon>
        <taxon>Actinomycetota</taxon>
        <taxon>Actinomycetes</taxon>
        <taxon>Mycobacteriales</taxon>
        <taxon>Mycobacteriaceae</taxon>
        <taxon>Mycolicibacterium</taxon>
    </lineage>
</organism>
<dbReference type="InterPro" id="IPR029058">
    <property type="entry name" value="AB_hydrolase_fold"/>
</dbReference>
<evidence type="ECO:0000313" key="3">
    <source>
        <dbReference type="Proteomes" id="UP000467201"/>
    </source>
</evidence>
<evidence type="ECO:0000259" key="1">
    <source>
        <dbReference type="Pfam" id="PF12697"/>
    </source>
</evidence>
<dbReference type="KEGG" id="mdr:MDOR_11400"/>
<dbReference type="GO" id="GO:0016020">
    <property type="term" value="C:membrane"/>
    <property type="evidence" value="ECO:0007669"/>
    <property type="project" value="TreeGrafter"/>
</dbReference>
<gene>
    <name evidence="2" type="ORF">MDOR_11400</name>
</gene>
<accession>A0A7I7VRC7</accession>
<dbReference type="InterPro" id="IPR000073">
    <property type="entry name" value="AB_hydrolase_1"/>
</dbReference>